<keyword evidence="1" id="KW-0472">Membrane</keyword>
<accession>A0A151CIG8</accession>
<feature type="transmembrane region" description="Helical" evidence="1">
    <location>
        <begin position="12"/>
        <end position="32"/>
    </location>
</feature>
<evidence type="ECO:0000313" key="2">
    <source>
        <dbReference type="EMBL" id="KYJ87316.1"/>
    </source>
</evidence>
<reference evidence="2 3" key="1">
    <citation type="submission" date="2015-11" db="EMBL/GenBank/DDBJ databases">
        <title>Draft genome of Sulfurovum riftiae 1812E, a member of the Epsilonproteobacteria isolated from the tube of the deep-sea hydrothermal vent tubewom Riftia pachyptila.</title>
        <authorList>
            <person name="Vetriani C."/>
            <person name="Giovannelli D."/>
        </authorList>
    </citation>
    <scope>NUCLEOTIDE SEQUENCE [LARGE SCALE GENOMIC DNA]</scope>
    <source>
        <strain evidence="2 3">1812E</strain>
    </source>
</reference>
<keyword evidence="3" id="KW-1185">Reference proteome</keyword>
<keyword evidence="1" id="KW-0812">Transmembrane</keyword>
<comment type="caution">
    <text evidence="2">The sequence shown here is derived from an EMBL/GenBank/DDBJ whole genome shotgun (WGS) entry which is preliminary data.</text>
</comment>
<feature type="transmembrane region" description="Helical" evidence="1">
    <location>
        <begin position="68"/>
        <end position="91"/>
    </location>
</feature>
<evidence type="ECO:0000313" key="3">
    <source>
        <dbReference type="Proteomes" id="UP000075359"/>
    </source>
</evidence>
<organism evidence="2 3">
    <name type="scientific">Sulfurovum riftiae</name>
    <dbReference type="NCBI Taxonomy" id="1630136"/>
    <lineage>
        <taxon>Bacteria</taxon>
        <taxon>Pseudomonadati</taxon>
        <taxon>Campylobacterota</taxon>
        <taxon>Epsilonproteobacteria</taxon>
        <taxon>Campylobacterales</taxon>
        <taxon>Sulfurovaceae</taxon>
        <taxon>Sulfurovum</taxon>
    </lineage>
</organism>
<dbReference type="Proteomes" id="UP000075359">
    <property type="component" value="Unassembled WGS sequence"/>
</dbReference>
<dbReference type="STRING" id="1630136.AS592_09330"/>
<dbReference type="EMBL" id="LNKT01000001">
    <property type="protein sequence ID" value="KYJ87316.1"/>
    <property type="molecule type" value="Genomic_DNA"/>
</dbReference>
<sequence>MKFLVTKDTQATGLLRFLMGGLLAAVLLYLPMDAALHGLQLGFAPANVGATLYGDEEAFIEPILLDALLLQVHIDLFMTLFVVLILSAMIVRLMETKRTKRVLLHLLGTTGLLMPLLLLGAYLFGTVVLYSWIGVFLFWHLFAFGLSVVLLKKVVR</sequence>
<dbReference type="AlphaFoldDB" id="A0A151CIG8"/>
<feature type="transmembrane region" description="Helical" evidence="1">
    <location>
        <begin position="103"/>
        <end position="124"/>
    </location>
</feature>
<dbReference type="OrthoDB" id="5372875at2"/>
<protein>
    <submittedName>
        <fullName evidence="2">Uncharacterized protein</fullName>
    </submittedName>
</protein>
<feature type="transmembrane region" description="Helical" evidence="1">
    <location>
        <begin position="130"/>
        <end position="151"/>
    </location>
</feature>
<evidence type="ECO:0000256" key="1">
    <source>
        <dbReference type="SAM" id="Phobius"/>
    </source>
</evidence>
<dbReference type="RefSeq" id="WP_067328071.1">
    <property type="nucleotide sequence ID" value="NZ_LNKT01000001.1"/>
</dbReference>
<name>A0A151CIG8_9BACT</name>
<proteinExistence type="predicted"/>
<keyword evidence="1" id="KW-1133">Transmembrane helix</keyword>
<gene>
    <name evidence="2" type="ORF">AS592_09330</name>
</gene>